<proteinExistence type="predicted"/>
<protein>
    <recommendedName>
        <fullName evidence="3">OmpA-like domain-containing protein</fullName>
    </recommendedName>
</protein>
<dbReference type="InterPro" id="IPR006665">
    <property type="entry name" value="OmpA-like"/>
</dbReference>
<evidence type="ECO:0000313" key="4">
    <source>
        <dbReference type="EMBL" id="RTZ78461.1"/>
    </source>
</evidence>
<comment type="caution">
    <text evidence="4">The sequence shown here is derived from an EMBL/GenBank/DDBJ whole genome shotgun (WGS) entry which is preliminary data.</text>
</comment>
<organism evidence="4 5">
    <name type="scientific">SAR324 cluster bacterium</name>
    <dbReference type="NCBI Taxonomy" id="2024889"/>
    <lineage>
        <taxon>Bacteria</taxon>
        <taxon>Deltaproteobacteria</taxon>
        <taxon>SAR324 cluster</taxon>
    </lineage>
</organism>
<dbReference type="EMBL" id="QNZL01000204">
    <property type="protein sequence ID" value="RTZ78461.1"/>
    <property type="molecule type" value="Genomic_DNA"/>
</dbReference>
<evidence type="ECO:0000256" key="2">
    <source>
        <dbReference type="SAM" id="Coils"/>
    </source>
</evidence>
<dbReference type="InterPro" id="IPR036737">
    <property type="entry name" value="OmpA-like_sf"/>
</dbReference>
<dbReference type="GO" id="GO:0016020">
    <property type="term" value="C:membrane"/>
    <property type="evidence" value="ECO:0007669"/>
    <property type="project" value="UniProtKB-UniRule"/>
</dbReference>
<feature type="domain" description="OmpA-like" evidence="3">
    <location>
        <begin position="250"/>
        <end position="372"/>
    </location>
</feature>
<dbReference type="Gene3D" id="3.30.1330.60">
    <property type="entry name" value="OmpA-like domain"/>
    <property type="match status" value="1"/>
</dbReference>
<dbReference type="AlphaFoldDB" id="A0A432G5R4"/>
<evidence type="ECO:0000259" key="3">
    <source>
        <dbReference type="PROSITE" id="PS51123"/>
    </source>
</evidence>
<dbReference type="PROSITE" id="PS51257">
    <property type="entry name" value="PROKAR_LIPOPROTEIN"/>
    <property type="match status" value="1"/>
</dbReference>
<dbReference type="SUPFAM" id="SSF103088">
    <property type="entry name" value="OmpA-like"/>
    <property type="match status" value="1"/>
</dbReference>
<accession>A0A432G5R4</accession>
<evidence type="ECO:0000313" key="5">
    <source>
        <dbReference type="Proteomes" id="UP000286801"/>
    </source>
</evidence>
<dbReference type="PROSITE" id="PS51123">
    <property type="entry name" value="OMPA_2"/>
    <property type="match status" value="1"/>
</dbReference>
<feature type="coiled-coil region" evidence="2">
    <location>
        <begin position="78"/>
        <end position="105"/>
    </location>
</feature>
<keyword evidence="2" id="KW-0175">Coiled coil</keyword>
<dbReference type="Proteomes" id="UP000286801">
    <property type="component" value="Unassembled WGS sequence"/>
</dbReference>
<keyword evidence="1" id="KW-0472">Membrane</keyword>
<reference evidence="4 5" key="1">
    <citation type="submission" date="2018-06" db="EMBL/GenBank/DDBJ databases">
        <title>Combined omics and stable isotope probing to characterize newly discovered Mariana Back-Arc vent microbial communities.</title>
        <authorList>
            <person name="Trembath-Reichert E."/>
            <person name="Huber J.A."/>
        </authorList>
    </citation>
    <scope>NUCLEOTIDE SEQUENCE [LARGE SCALE GENOMIC DNA]</scope>
    <source>
        <strain evidence="4">MAG 63_1</strain>
    </source>
</reference>
<name>A0A432G5R4_9DELT</name>
<sequence length="372" mass="42411">MLKYTLKVLIPLTIIFLVSCTPKGVSPVPKSIMADLDEVRSLTETELADNQKVLNDYNMKQKILKKIAVEDVAEKKELLKEKGVVEKAKKELSELTEKILKKRRKKLLKAEVEKIAESLKEGVTQKEIVEILEKLAEGEITEEEAITLLKEKTKLSEEGIKKLVEKTKAIQKETEELAEKLATASADEVAEILREAGGVSEKDILALVEKKKEVDAIESSFLEKTMAKLYTRLIRDRELGIEEGFCINIEGILDHLLVEPSYFDTDKYSIDEYIGQIESSFRLLEPILEEYPEIIVRLEGNADERGTVEYNKALSDRRWETPSKVLLALYFDEDRTAGVGRSEQCPLPRTGGISTRDWWSSNRRTDYIFKLK</sequence>
<gene>
    <name evidence="4" type="ORF">DSY97_07585</name>
</gene>
<evidence type="ECO:0000256" key="1">
    <source>
        <dbReference type="PROSITE-ProRule" id="PRU00473"/>
    </source>
</evidence>